<reference evidence="1" key="2">
    <citation type="submission" date="2006-05" db="EMBL/GenBank/DDBJ databases">
        <title>Sequencing of the draft genome and assembly of Desulfuromonas acetoxidans DSM 684.</title>
        <authorList>
            <consortium name="US DOE Joint Genome Institute (JGI-PGF)"/>
            <person name="Copeland A."/>
            <person name="Lucas S."/>
            <person name="Lapidus A."/>
            <person name="Barry K."/>
            <person name="Detter J.C."/>
            <person name="Glavina del Rio T."/>
            <person name="Hammon N."/>
            <person name="Israni S."/>
            <person name="Dalin E."/>
            <person name="Tice H."/>
            <person name="Bruce D."/>
            <person name="Pitluck S."/>
            <person name="Richardson P."/>
        </authorList>
    </citation>
    <scope>NUCLEOTIDE SEQUENCE [LARGE SCALE GENOMIC DNA]</scope>
    <source>
        <strain evidence="1">DSM 684</strain>
    </source>
</reference>
<dbReference type="Gene3D" id="3.30.70.2200">
    <property type="match status" value="1"/>
</dbReference>
<sequence length="247" mass="26741">MDALMKILISIDDTDNLESCGTGELATQISQTIAEQGWGTCSYITRHQLLVHPDVPYTSHNSAMCFEATIDADKLGAIIDWSSQFLANNSAEGSDPGLCVAVVDALADVEALIAYGQRAKLEVLNKTLAYQMAVENGLHLSEHGGTGQGVIGALAGIGLRLGGMDGRLKGKVAFSGDRVTFMAEELKDHPWIDAVETEEGVAVSDSAQVMLMDKVKVVRLRHQAVLLVEQNEQGQWQTLTRQKLKKY</sequence>
<name>Q1K2R7_DESA6</name>
<keyword evidence="2" id="KW-1185">Reference proteome</keyword>
<evidence type="ECO:0008006" key="3">
    <source>
        <dbReference type="Google" id="ProtNLM"/>
    </source>
</evidence>
<evidence type="ECO:0000313" key="2">
    <source>
        <dbReference type="Proteomes" id="UP000005695"/>
    </source>
</evidence>
<gene>
    <name evidence="1" type="ORF">Dace_2066</name>
</gene>
<dbReference type="Proteomes" id="UP000005695">
    <property type="component" value="Unassembled WGS sequence"/>
</dbReference>
<comment type="caution">
    <text evidence="1">The sequence shown here is derived from an EMBL/GenBank/DDBJ whole genome shotgun (WGS) entry which is preliminary data.</text>
</comment>
<accession>Q1K2R7</accession>
<proteinExistence type="predicted"/>
<dbReference type="EMBL" id="AAEW02000003">
    <property type="protein sequence ID" value="EAT16814.1"/>
    <property type="molecule type" value="Genomic_DNA"/>
</dbReference>
<dbReference type="PANTHER" id="PTHR40705">
    <property type="entry name" value="TRNA(ILE2) 2-AGMATINYLCYTIDINE SYNTHETASE TIAS"/>
    <property type="match status" value="1"/>
</dbReference>
<dbReference type="PANTHER" id="PTHR40705:SF2">
    <property type="entry name" value="DUF1743 DOMAIN-CONTAINING PROTEIN"/>
    <property type="match status" value="1"/>
</dbReference>
<reference evidence="1" key="1">
    <citation type="submission" date="2006-05" db="EMBL/GenBank/DDBJ databases">
        <title>Annotation of the draft genome assembly of Desulfuromonas acetoxidans DSM 684.</title>
        <authorList>
            <consortium name="US DOE Joint Genome Institute (JGI-ORNL)"/>
            <person name="Larimer F."/>
            <person name="Land M."/>
            <person name="Hauser L."/>
        </authorList>
    </citation>
    <scope>NUCLEOTIDE SEQUENCE [LARGE SCALE GENOMIC DNA]</scope>
    <source>
        <strain evidence="1">DSM 684</strain>
    </source>
</reference>
<protein>
    <recommendedName>
        <fullName evidence="3">tRNA(Ile2) 2-agmatinylcytidine synthetase</fullName>
    </recommendedName>
</protein>
<organism evidence="1 2">
    <name type="scientific">Desulfuromonas acetoxidans (strain DSM 684 / 11070)</name>
    <dbReference type="NCBI Taxonomy" id="281689"/>
    <lineage>
        <taxon>Bacteria</taxon>
        <taxon>Pseudomonadati</taxon>
        <taxon>Thermodesulfobacteriota</taxon>
        <taxon>Desulfuromonadia</taxon>
        <taxon>Desulfuromonadales</taxon>
        <taxon>Desulfuromonadaceae</taxon>
        <taxon>Desulfuromonas</taxon>
    </lineage>
</organism>
<evidence type="ECO:0000313" key="1">
    <source>
        <dbReference type="EMBL" id="EAT16814.1"/>
    </source>
</evidence>
<dbReference type="AlphaFoldDB" id="Q1K2R7"/>